<comment type="caution">
    <text evidence="9">The sequence shown here is derived from an EMBL/GenBank/DDBJ whole genome shotgun (WGS) entry which is preliminary data.</text>
</comment>
<dbReference type="Gene3D" id="3.30.70.560">
    <property type="entry name" value="7,8-Dihydro-6-hydroxymethylpterin-pyrophosphokinase HPPK"/>
    <property type="match status" value="1"/>
</dbReference>
<evidence type="ECO:0000259" key="8">
    <source>
        <dbReference type="PROSITE" id="PS00794"/>
    </source>
</evidence>
<dbReference type="CDD" id="cd00483">
    <property type="entry name" value="HPPK"/>
    <property type="match status" value="1"/>
</dbReference>
<keyword evidence="5 9" id="KW-0418">Kinase</keyword>
<dbReference type="Pfam" id="PF01288">
    <property type="entry name" value="HPPK"/>
    <property type="match status" value="1"/>
</dbReference>
<organism evidence="9">
    <name type="scientific">mine drainage metagenome</name>
    <dbReference type="NCBI Taxonomy" id="410659"/>
    <lineage>
        <taxon>unclassified sequences</taxon>
        <taxon>metagenomes</taxon>
        <taxon>ecological metagenomes</taxon>
    </lineage>
</organism>
<feature type="domain" description="7,8-dihydro-6-hydroxymethylpterin-pyrophosphokinase" evidence="8">
    <location>
        <begin position="87"/>
        <end position="98"/>
    </location>
</feature>
<keyword evidence="7" id="KW-0289">Folate biosynthesis</keyword>
<evidence type="ECO:0000256" key="5">
    <source>
        <dbReference type="ARBA" id="ARBA00022777"/>
    </source>
</evidence>
<dbReference type="GO" id="GO:0005524">
    <property type="term" value="F:ATP binding"/>
    <property type="evidence" value="ECO:0007669"/>
    <property type="project" value="UniProtKB-KW"/>
</dbReference>
<dbReference type="AlphaFoldDB" id="A0A1J5R2A1"/>
<dbReference type="UniPathway" id="UPA00077">
    <property type="reaction ID" value="UER00155"/>
</dbReference>
<reference evidence="9" key="1">
    <citation type="submission" date="2016-10" db="EMBL/GenBank/DDBJ databases">
        <title>Sequence of Gallionella enrichment culture.</title>
        <authorList>
            <person name="Poehlein A."/>
            <person name="Muehling M."/>
            <person name="Daniel R."/>
        </authorList>
    </citation>
    <scope>NUCLEOTIDE SEQUENCE</scope>
</reference>
<evidence type="ECO:0000256" key="2">
    <source>
        <dbReference type="ARBA" id="ARBA00013253"/>
    </source>
</evidence>
<accession>A0A1J5R2A1</accession>
<protein>
    <recommendedName>
        <fullName evidence="2">2-amino-4-hydroxy-6-hydroxymethyldihydropteridine diphosphokinase</fullName>
        <ecNumber evidence="2">2.7.6.3</ecNumber>
    </recommendedName>
</protein>
<name>A0A1J5R2A1_9ZZZZ</name>
<dbReference type="GO" id="GO:0046656">
    <property type="term" value="P:folic acid biosynthetic process"/>
    <property type="evidence" value="ECO:0007669"/>
    <property type="project" value="UniProtKB-KW"/>
</dbReference>
<dbReference type="EC" id="2.7.6.3" evidence="2"/>
<keyword evidence="4" id="KW-0547">Nucleotide-binding</keyword>
<evidence type="ECO:0000313" key="9">
    <source>
        <dbReference type="EMBL" id="OIQ90080.1"/>
    </source>
</evidence>
<dbReference type="SUPFAM" id="SSF55083">
    <property type="entry name" value="6-hydroxymethyl-7,8-dihydropterin pyrophosphokinase, HPPK"/>
    <property type="match status" value="1"/>
</dbReference>
<evidence type="ECO:0000256" key="7">
    <source>
        <dbReference type="ARBA" id="ARBA00022909"/>
    </source>
</evidence>
<keyword evidence="6" id="KW-0067">ATP-binding</keyword>
<dbReference type="GO" id="GO:0046654">
    <property type="term" value="P:tetrahydrofolate biosynthetic process"/>
    <property type="evidence" value="ECO:0007669"/>
    <property type="project" value="UniProtKB-UniPathway"/>
</dbReference>
<comment type="pathway">
    <text evidence="1">Cofactor biosynthesis; tetrahydrofolate biosynthesis; 2-amino-4-hydroxy-6-hydroxymethyl-7,8-dihydropteridine diphosphate from 7,8-dihydroneopterin triphosphate: step 4/4.</text>
</comment>
<dbReference type="InterPro" id="IPR000550">
    <property type="entry name" value="Hppk"/>
</dbReference>
<dbReference type="EMBL" id="MLJW01000305">
    <property type="protein sequence ID" value="OIQ90080.1"/>
    <property type="molecule type" value="Genomic_DNA"/>
</dbReference>
<evidence type="ECO:0000256" key="4">
    <source>
        <dbReference type="ARBA" id="ARBA00022741"/>
    </source>
</evidence>
<dbReference type="GO" id="GO:0016301">
    <property type="term" value="F:kinase activity"/>
    <property type="evidence" value="ECO:0007669"/>
    <property type="project" value="UniProtKB-KW"/>
</dbReference>
<dbReference type="NCBIfam" id="TIGR01498">
    <property type="entry name" value="folK"/>
    <property type="match status" value="1"/>
</dbReference>
<gene>
    <name evidence="9" type="primary">folK_6</name>
    <name evidence="9" type="ORF">GALL_280360</name>
</gene>
<sequence>MTRAYLGLGANLGDPAAQLREAIRRLSAGALANVRVSPFYRTRPIGVTDQPWFVNAVLACDTDLAPEPLLDLCLDVERAMGRVRELRWGPRVIDVDLLAYGDVRLDTERLTLPHPRWHERGFVVKPLADLDPDLTIDGRKVSEVLALLDTSDMERLENAES</sequence>
<dbReference type="PROSITE" id="PS00794">
    <property type="entry name" value="HPPK"/>
    <property type="match status" value="1"/>
</dbReference>
<dbReference type="PANTHER" id="PTHR43071:SF1">
    <property type="entry name" value="2-AMINO-4-HYDROXY-6-HYDROXYMETHYLDIHYDROPTERIDINE PYROPHOSPHOKINASE"/>
    <property type="match status" value="1"/>
</dbReference>
<proteinExistence type="predicted"/>
<keyword evidence="3 9" id="KW-0808">Transferase</keyword>
<evidence type="ECO:0000256" key="1">
    <source>
        <dbReference type="ARBA" id="ARBA00005051"/>
    </source>
</evidence>
<dbReference type="PANTHER" id="PTHR43071">
    <property type="entry name" value="2-AMINO-4-HYDROXY-6-HYDROXYMETHYLDIHYDROPTERIDINE PYROPHOSPHOKINASE"/>
    <property type="match status" value="1"/>
</dbReference>
<dbReference type="GO" id="GO:0003848">
    <property type="term" value="F:2-amino-4-hydroxy-6-hydroxymethyldihydropteridine diphosphokinase activity"/>
    <property type="evidence" value="ECO:0007669"/>
    <property type="project" value="UniProtKB-EC"/>
</dbReference>
<evidence type="ECO:0000256" key="6">
    <source>
        <dbReference type="ARBA" id="ARBA00022840"/>
    </source>
</evidence>
<dbReference type="InterPro" id="IPR035907">
    <property type="entry name" value="Hppk_sf"/>
</dbReference>
<evidence type="ECO:0000256" key="3">
    <source>
        <dbReference type="ARBA" id="ARBA00022679"/>
    </source>
</evidence>